<evidence type="ECO:0000313" key="8">
    <source>
        <dbReference type="EMBL" id="MDJ1170400.1"/>
    </source>
</evidence>
<keyword evidence="4 6" id="KW-1133">Transmembrane helix</keyword>
<protein>
    <submittedName>
        <fullName evidence="8">Mechanosensitive ion channel family protein</fullName>
    </submittedName>
</protein>
<feature type="transmembrane region" description="Helical" evidence="6">
    <location>
        <begin position="90"/>
        <end position="108"/>
    </location>
</feature>
<dbReference type="Proteomes" id="UP001235303">
    <property type="component" value="Unassembled WGS sequence"/>
</dbReference>
<evidence type="ECO:0000256" key="5">
    <source>
        <dbReference type="ARBA" id="ARBA00023136"/>
    </source>
</evidence>
<evidence type="ECO:0000256" key="2">
    <source>
        <dbReference type="ARBA" id="ARBA00008017"/>
    </source>
</evidence>
<evidence type="ECO:0000259" key="7">
    <source>
        <dbReference type="Pfam" id="PF00924"/>
    </source>
</evidence>
<comment type="subcellular location">
    <subcellularLocation>
        <location evidence="1">Membrane</location>
        <topology evidence="1">Multi-pass membrane protein</topology>
    </subcellularLocation>
</comment>
<dbReference type="Gene3D" id="1.10.287.1260">
    <property type="match status" value="1"/>
</dbReference>
<dbReference type="PANTHER" id="PTHR30221">
    <property type="entry name" value="SMALL-CONDUCTANCE MECHANOSENSITIVE CHANNEL"/>
    <property type="match status" value="1"/>
</dbReference>
<organism evidence="8 9">
    <name type="scientific">Roseofilum acuticapitatum BLCC-M154</name>
    <dbReference type="NCBI Taxonomy" id="3022444"/>
    <lineage>
        <taxon>Bacteria</taxon>
        <taxon>Bacillati</taxon>
        <taxon>Cyanobacteriota</taxon>
        <taxon>Cyanophyceae</taxon>
        <taxon>Desertifilales</taxon>
        <taxon>Desertifilaceae</taxon>
        <taxon>Roseofilum</taxon>
        <taxon>Roseofilum acuticapitatum</taxon>
    </lineage>
</organism>
<dbReference type="Gene3D" id="2.30.30.60">
    <property type="match status" value="1"/>
</dbReference>
<dbReference type="SUPFAM" id="SSF50182">
    <property type="entry name" value="Sm-like ribonucleoproteins"/>
    <property type="match status" value="1"/>
</dbReference>
<keyword evidence="3 6" id="KW-0812">Transmembrane</keyword>
<dbReference type="SUPFAM" id="SSF82861">
    <property type="entry name" value="Mechanosensitive channel protein MscS (YggB), transmembrane region"/>
    <property type="match status" value="1"/>
</dbReference>
<feature type="transmembrane region" description="Helical" evidence="6">
    <location>
        <begin position="22"/>
        <end position="45"/>
    </location>
</feature>
<keyword evidence="5 6" id="KW-0472">Membrane</keyword>
<dbReference type="InterPro" id="IPR010920">
    <property type="entry name" value="LSM_dom_sf"/>
</dbReference>
<dbReference type="InterPro" id="IPR045275">
    <property type="entry name" value="MscS_archaea/bacteria_type"/>
</dbReference>
<dbReference type="Pfam" id="PF00924">
    <property type="entry name" value="MS_channel_2nd"/>
    <property type="match status" value="1"/>
</dbReference>
<sequence length="476" mass="54609">MSLKNALANFEGWELLGLIQKILTGLLILAISYLIAQLFTEVLAYYLKKYAEKSEATWDDVLVPLLENTLPVIIYLLGIFFFLQAVGIDLTGLAVLFGAVSFGISYSLKDILQNFFSSLVLLVDTPFQYGDVIQLGTGELAVIKNIGIRLTKLYLIDTNCEKFIPNGKLQNDEITNLSRPTHNYYYTISVPFRGDIDPIQSIKIIEEVIISHPDTLGDISKKLEAIDVFYRPKDKLIELKDGQISKLEGGRLRLETELKLNQTIDRINQLITDLCEKIQVLEKNGLDVAEARKIQGYYLDIVRLTGLEMVTDRQGRRKSLLLQEPAKIDENTMIPLLRAWYKIWSKDPDLTFEDAEILEEEWERRITFLQLRMNNLLKKISNAGKGGVNETKLDDYLDNFAAWLKENFKNTNTLWQEPKIWVSNLNLGGGGSTGNELMVKFFVDNIKLEQCQRGYRVRSEVQGEIMRRLRQSYLYR</sequence>
<evidence type="ECO:0000256" key="4">
    <source>
        <dbReference type="ARBA" id="ARBA00022989"/>
    </source>
</evidence>
<dbReference type="InterPro" id="IPR023408">
    <property type="entry name" value="MscS_beta-dom_sf"/>
</dbReference>
<dbReference type="InterPro" id="IPR006685">
    <property type="entry name" value="MscS_channel_2nd"/>
</dbReference>
<evidence type="ECO:0000256" key="6">
    <source>
        <dbReference type="SAM" id="Phobius"/>
    </source>
</evidence>
<dbReference type="EMBL" id="JAQOSP010000088">
    <property type="protein sequence ID" value="MDJ1170400.1"/>
    <property type="molecule type" value="Genomic_DNA"/>
</dbReference>
<feature type="domain" description="Mechanosensitive ion channel MscS" evidence="7">
    <location>
        <begin position="110"/>
        <end position="179"/>
    </location>
</feature>
<evidence type="ECO:0000256" key="1">
    <source>
        <dbReference type="ARBA" id="ARBA00004141"/>
    </source>
</evidence>
<evidence type="ECO:0000256" key="3">
    <source>
        <dbReference type="ARBA" id="ARBA00022692"/>
    </source>
</evidence>
<comment type="similarity">
    <text evidence="2">Belongs to the MscS (TC 1.A.23) family.</text>
</comment>
<name>A0ABT7AU30_9CYAN</name>
<feature type="transmembrane region" description="Helical" evidence="6">
    <location>
        <begin position="65"/>
        <end position="83"/>
    </location>
</feature>
<accession>A0ABT7AU30</accession>
<dbReference type="PANTHER" id="PTHR30221:SF1">
    <property type="entry name" value="SMALL-CONDUCTANCE MECHANOSENSITIVE CHANNEL"/>
    <property type="match status" value="1"/>
</dbReference>
<proteinExistence type="inferred from homology"/>
<comment type="caution">
    <text evidence="8">The sequence shown here is derived from an EMBL/GenBank/DDBJ whole genome shotgun (WGS) entry which is preliminary data.</text>
</comment>
<dbReference type="InterPro" id="IPR011014">
    <property type="entry name" value="MscS_channel_TM-2"/>
</dbReference>
<gene>
    <name evidence="8" type="ORF">PMG71_13255</name>
</gene>
<dbReference type="RefSeq" id="WP_283754158.1">
    <property type="nucleotide sequence ID" value="NZ_JAQOSP010000088.1"/>
</dbReference>
<keyword evidence="9" id="KW-1185">Reference proteome</keyword>
<evidence type="ECO:0000313" key="9">
    <source>
        <dbReference type="Proteomes" id="UP001235303"/>
    </source>
</evidence>
<reference evidence="8 9" key="1">
    <citation type="submission" date="2023-01" db="EMBL/GenBank/DDBJ databases">
        <title>Novel diversity within Roseofilum (Cyanobacteria; Desertifilaceae) from marine benthic mats with descriptions of four novel species.</title>
        <authorList>
            <person name="Wang Y."/>
            <person name="Berthold D.E."/>
            <person name="Hu J."/>
            <person name="Lefler F.W."/>
            <person name="Laughinghouse H.D. IV."/>
        </authorList>
    </citation>
    <scope>NUCLEOTIDE SEQUENCE [LARGE SCALE GENOMIC DNA]</scope>
    <source>
        <strain evidence="8 9">BLCC-M154</strain>
    </source>
</reference>